<feature type="compositionally biased region" description="Polar residues" evidence="1">
    <location>
        <begin position="52"/>
        <end position="64"/>
    </location>
</feature>
<evidence type="ECO:0000313" key="3">
    <source>
        <dbReference type="Proteomes" id="UP000002280"/>
    </source>
</evidence>
<evidence type="ECO:0000256" key="1">
    <source>
        <dbReference type="SAM" id="MobiDB-lite"/>
    </source>
</evidence>
<feature type="compositionally biased region" description="Basic and acidic residues" evidence="1">
    <location>
        <begin position="65"/>
        <end position="81"/>
    </location>
</feature>
<dbReference type="OMA" id="SCFLTAY"/>
<reference evidence="2" key="3">
    <citation type="submission" date="2025-09" db="UniProtKB">
        <authorList>
            <consortium name="Ensembl"/>
        </authorList>
    </citation>
    <scope>IDENTIFICATION</scope>
</reference>
<protein>
    <submittedName>
        <fullName evidence="2">Uncharacterized protein</fullName>
    </submittedName>
</protein>
<dbReference type="Ensembl" id="ENSMODT00000071956.1">
    <property type="protein sequence ID" value="ENSMODP00000043140.1"/>
    <property type="gene ID" value="ENSMODG00000041462.1"/>
</dbReference>
<feature type="region of interest" description="Disordered" evidence="1">
    <location>
        <begin position="191"/>
        <end position="214"/>
    </location>
</feature>
<feature type="compositionally biased region" description="Polar residues" evidence="1">
    <location>
        <begin position="195"/>
        <end position="214"/>
    </location>
</feature>
<name>A0A5F8G6Q1_MONDO</name>
<sequence>MQNFHSLVGFHNAVTEEKLLHHTAGDHLDGQSALLASDEKDEEDMSLDSGDETSQIEVCSSSHSETLDIETKGSRGPDPKESAQTQAQPSPDGPGSLSEDWTARETRAPEAPPGVPATAAASARETDKSVEQTPFGGFRAYPGRQLSMSHQFSHFSVLTHQTFLGTPYTISTSQTQEGGNYFLSAYTRSLETDKSSSPVSWDVNDSSRPYSKKK</sequence>
<organism evidence="2 3">
    <name type="scientific">Monodelphis domestica</name>
    <name type="common">Gray short-tailed opossum</name>
    <dbReference type="NCBI Taxonomy" id="13616"/>
    <lineage>
        <taxon>Eukaryota</taxon>
        <taxon>Metazoa</taxon>
        <taxon>Chordata</taxon>
        <taxon>Craniata</taxon>
        <taxon>Vertebrata</taxon>
        <taxon>Euteleostomi</taxon>
        <taxon>Mammalia</taxon>
        <taxon>Metatheria</taxon>
        <taxon>Didelphimorphia</taxon>
        <taxon>Didelphidae</taxon>
        <taxon>Monodelphis</taxon>
    </lineage>
</organism>
<dbReference type="STRING" id="13616.ENSMODP00000043140"/>
<feature type="compositionally biased region" description="Acidic residues" evidence="1">
    <location>
        <begin position="39"/>
        <end position="51"/>
    </location>
</feature>
<accession>A0A5F8G6Q1</accession>
<dbReference type="InParanoid" id="A0A5F8G6Q1"/>
<keyword evidence="3" id="KW-1185">Reference proteome</keyword>
<proteinExistence type="predicted"/>
<dbReference type="Proteomes" id="UP000002280">
    <property type="component" value="Chromosome 6"/>
</dbReference>
<reference evidence="2 3" key="1">
    <citation type="journal article" date="2007" name="Nature">
        <title>Genome of the marsupial Monodelphis domestica reveals innovation in non-coding sequences.</title>
        <authorList>
            <person name="Mikkelsen T.S."/>
            <person name="Wakefield M.J."/>
            <person name="Aken B."/>
            <person name="Amemiya C.T."/>
            <person name="Chang J.L."/>
            <person name="Duke S."/>
            <person name="Garber M."/>
            <person name="Gentles A.J."/>
            <person name="Goodstadt L."/>
            <person name="Heger A."/>
            <person name="Jurka J."/>
            <person name="Kamal M."/>
            <person name="Mauceli E."/>
            <person name="Searle S.M."/>
            <person name="Sharpe T."/>
            <person name="Baker M.L."/>
            <person name="Batzer M.A."/>
            <person name="Benos P.V."/>
            <person name="Belov K."/>
            <person name="Clamp M."/>
            <person name="Cook A."/>
            <person name="Cuff J."/>
            <person name="Das R."/>
            <person name="Davidow L."/>
            <person name="Deakin J.E."/>
            <person name="Fazzari M.J."/>
            <person name="Glass J.L."/>
            <person name="Grabherr M."/>
            <person name="Greally J.M."/>
            <person name="Gu W."/>
            <person name="Hore T.A."/>
            <person name="Huttley G.A."/>
            <person name="Kleber M."/>
            <person name="Jirtle R.L."/>
            <person name="Koina E."/>
            <person name="Lee J.T."/>
            <person name="Mahony S."/>
            <person name="Marra M.A."/>
            <person name="Miller R.D."/>
            <person name="Nicholls R.D."/>
            <person name="Oda M."/>
            <person name="Papenfuss A.T."/>
            <person name="Parra Z.E."/>
            <person name="Pollock D.D."/>
            <person name="Ray D.A."/>
            <person name="Schein J.E."/>
            <person name="Speed T.P."/>
            <person name="Thompson K."/>
            <person name="VandeBerg J.L."/>
            <person name="Wade C.M."/>
            <person name="Walker J.A."/>
            <person name="Waters P.D."/>
            <person name="Webber C."/>
            <person name="Weidman J.R."/>
            <person name="Xie X."/>
            <person name="Zody M.C."/>
            <person name="Baldwin J."/>
            <person name="Abdouelleil A."/>
            <person name="Abdulkadir J."/>
            <person name="Abebe A."/>
            <person name="Abera B."/>
            <person name="Abreu J."/>
            <person name="Acer S.C."/>
            <person name="Aftuck L."/>
            <person name="Alexander A."/>
            <person name="An P."/>
            <person name="Anderson E."/>
            <person name="Anderson S."/>
            <person name="Arachi H."/>
            <person name="Azer M."/>
            <person name="Bachantsang P."/>
            <person name="Barry A."/>
            <person name="Bayul T."/>
            <person name="Berlin A."/>
            <person name="Bessette D."/>
            <person name="Bloom T."/>
            <person name="Bloom T."/>
            <person name="Boguslavskiy L."/>
            <person name="Bonnet C."/>
            <person name="Boukhgalter B."/>
            <person name="Bourzgui I."/>
            <person name="Brown A."/>
            <person name="Cahill P."/>
            <person name="Channer S."/>
            <person name="Cheshatsang Y."/>
            <person name="Chuda L."/>
            <person name="Citroen M."/>
            <person name="Collymore A."/>
            <person name="Cooke P."/>
            <person name="Costello M."/>
            <person name="D'Aco K."/>
            <person name="Daza R."/>
            <person name="De Haan G."/>
            <person name="DeGray S."/>
            <person name="DeMaso C."/>
            <person name="Dhargay N."/>
            <person name="Dooley K."/>
            <person name="Dooley E."/>
            <person name="Doricent M."/>
            <person name="Dorje P."/>
            <person name="Dorjee K."/>
            <person name="Dupes A."/>
            <person name="Elong R."/>
            <person name="Falk J."/>
            <person name="Farina A."/>
            <person name="Faro S."/>
            <person name="Ferguson D."/>
            <person name="Fisher S."/>
            <person name="Foley C.D."/>
            <person name="Franke A."/>
            <person name="Friedrich D."/>
            <person name="Gadbois L."/>
            <person name="Gearin G."/>
            <person name="Gearin C.R."/>
            <person name="Giannoukos G."/>
            <person name="Goode T."/>
            <person name="Graham J."/>
            <person name="Grandbois E."/>
            <person name="Grewal S."/>
            <person name="Gyaltsen K."/>
            <person name="Hafez N."/>
            <person name="Hagos B."/>
            <person name="Hall J."/>
            <person name="Henson C."/>
            <person name="Hollinger A."/>
            <person name="Honan T."/>
            <person name="Huard M.D."/>
            <person name="Hughes L."/>
            <person name="Hurhula B."/>
            <person name="Husby M.E."/>
            <person name="Kamat A."/>
            <person name="Kanga B."/>
            <person name="Kashin S."/>
            <person name="Khazanovich D."/>
            <person name="Kisner P."/>
            <person name="Lance K."/>
            <person name="Lara M."/>
            <person name="Lee W."/>
            <person name="Lennon N."/>
            <person name="Letendre F."/>
            <person name="LeVine R."/>
            <person name="Lipovsky A."/>
            <person name="Liu X."/>
            <person name="Liu J."/>
            <person name="Liu S."/>
            <person name="Lokyitsang T."/>
            <person name="Lokyitsang Y."/>
            <person name="Lubonja R."/>
            <person name="Lui A."/>
            <person name="MacDonald P."/>
            <person name="Magnisalis V."/>
            <person name="Maru K."/>
            <person name="Matthews C."/>
            <person name="McCusker W."/>
            <person name="McDonough S."/>
            <person name="Mehta T."/>
            <person name="Meldrim J."/>
            <person name="Meneus L."/>
            <person name="Mihai O."/>
            <person name="Mihalev A."/>
            <person name="Mihova T."/>
            <person name="Mittelman R."/>
            <person name="Mlenga V."/>
            <person name="Montmayeur A."/>
            <person name="Mulrain L."/>
            <person name="Navidi A."/>
            <person name="Naylor J."/>
            <person name="Negash T."/>
            <person name="Nguyen T."/>
            <person name="Nguyen N."/>
            <person name="Nicol R."/>
            <person name="Norbu C."/>
            <person name="Norbu N."/>
            <person name="Novod N."/>
            <person name="O'Neill B."/>
            <person name="Osman S."/>
            <person name="Markiewicz E."/>
            <person name="Oyono O.L."/>
            <person name="Patti C."/>
            <person name="Phunkhang P."/>
            <person name="Pierre F."/>
            <person name="Priest M."/>
            <person name="Raghuraman S."/>
            <person name="Rege F."/>
            <person name="Reyes R."/>
            <person name="Rise C."/>
            <person name="Rogov P."/>
            <person name="Ross K."/>
            <person name="Ryan E."/>
            <person name="Settipalli S."/>
            <person name="Shea T."/>
            <person name="Sherpa N."/>
            <person name="Shi L."/>
            <person name="Shih D."/>
            <person name="Sparrow T."/>
            <person name="Spaulding J."/>
            <person name="Stalker J."/>
            <person name="Stange-Thomann N."/>
            <person name="Stavropoulos S."/>
            <person name="Stone C."/>
            <person name="Strader C."/>
            <person name="Tesfaye S."/>
            <person name="Thomson T."/>
            <person name="Thoulutsang Y."/>
            <person name="Thoulutsang D."/>
            <person name="Topham K."/>
            <person name="Topping I."/>
            <person name="Tsamla T."/>
            <person name="Vassiliev H."/>
            <person name="Vo A."/>
            <person name="Wangchuk T."/>
            <person name="Wangdi T."/>
            <person name="Weiand M."/>
            <person name="Wilkinson J."/>
            <person name="Wilson A."/>
            <person name="Yadav S."/>
            <person name="Young G."/>
            <person name="Yu Q."/>
            <person name="Zembek L."/>
            <person name="Zhong D."/>
            <person name="Zimmer A."/>
            <person name="Zwirko Z."/>
            <person name="Jaffe D.B."/>
            <person name="Alvarez P."/>
            <person name="Brockman W."/>
            <person name="Butler J."/>
            <person name="Chin C."/>
            <person name="Gnerre S."/>
            <person name="MacCallum I."/>
            <person name="Graves J.A."/>
            <person name="Ponting C.P."/>
            <person name="Breen M."/>
            <person name="Samollow P.B."/>
            <person name="Lander E.S."/>
            <person name="Lindblad-Toh K."/>
        </authorList>
    </citation>
    <scope>NUCLEOTIDE SEQUENCE [LARGE SCALE GENOMIC DNA]</scope>
</reference>
<dbReference type="AlphaFoldDB" id="A0A5F8G6Q1"/>
<dbReference type="Bgee" id="ENSMODG00000041462">
    <property type="expression patterns" value="Expressed in lung and 21 other cell types or tissues"/>
</dbReference>
<feature type="region of interest" description="Disordered" evidence="1">
    <location>
        <begin position="30"/>
        <end position="137"/>
    </location>
</feature>
<evidence type="ECO:0000313" key="2">
    <source>
        <dbReference type="Ensembl" id="ENSMODP00000043140.1"/>
    </source>
</evidence>
<dbReference type="GeneTree" id="ENSGT00530000063735"/>
<reference evidence="2" key="2">
    <citation type="submission" date="2025-08" db="UniProtKB">
        <authorList>
            <consortium name="Ensembl"/>
        </authorList>
    </citation>
    <scope>IDENTIFICATION</scope>
</reference>